<feature type="compositionally biased region" description="Gly residues" evidence="1">
    <location>
        <begin position="217"/>
        <end position="226"/>
    </location>
</feature>
<dbReference type="GO" id="GO:0004523">
    <property type="term" value="F:RNA-DNA hybrid ribonuclease activity"/>
    <property type="evidence" value="ECO:0007669"/>
    <property type="project" value="InterPro"/>
</dbReference>
<dbReference type="EMBL" id="PQIB02000014">
    <property type="protein sequence ID" value="RLM68939.1"/>
    <property type="molecule type" value="Genomic_DNA"/>
</dbReference>
<dbReference type="STRING" id="4540.A0A3L6Q254"/>
<dbReference type="Pfam" id="PF13456">
    <property type="entry name" value="RVT_3"/>
    <property type="match status" value="1"/>
</dbReference>
<dbReference type="SUPFAM" id="SSF53098">
    <property type="entry name" value="Ribonuclease H-like"/>
    <property type="match status" value="1"/>
</dbReference>
<dbReference type="InterPro" id="IPR002156">
    <property type="entry name" value="RNaseH_domain"/>
</dbReference>
<dbReference type="InterPro" id="IPR052929">
    <property type="entry name" value="RNase_H-like_EbsB-rel"/>
</dbReference>
<reference evidence="4" key="1">
    <citation type="journal article" date="2019" name="Nat. Commun.">
        <title>The genome of broomcorn millet.</title>
        <authorList>
            <person name="Zou C."/>
            <person name="Miki D."/>
            <person name="Li D."/>
            <person name="Tang Q."/>
            <person name="Xiao L."/>
            <person name="Rajput S."/>
            <person name="Deng P."/>
            <person name="Jia W."/>
            <person name="Huang R."/>
            <person name="Zhang M."/>
            <person name="Sun Y."/>
            <person name="Hu J."/>
            <person name="Fu X."/>
            <person name="Schnable P.S."/>
            <person name="Li F."/>
            <person name="Zhang H."/>
            <person name="Feng B."/>
            <person name="Zhu X."/>
            <person name="Liu R."/>
            <person name="Schnable J.C."/>
            <person name="Zhu J.-K."/>
            <person name="Zhang H."/>
        </authorList>
    </citation>
    <scope>NUCLEOTIDE SEQUENCE [LARGE SCALE GENOMIC DNA]</scope>
</reference>
<evidence type="ECO:0000259" key="2">
    <source>
        <dbReference type="Pfam" id="PF13456"/>
    </source>
</evidence>
<dbReference type="GO" id="GO:0003676">
    <property type="term" value="F:nucleic acid binding"/>
    <property type="evidence" value="ECO:0007669"/>
    <property type="project" value="InterPro"/>
</dbReference>
<feature type="region of interest" description="Disordered" evidence="1">
    <location>
        <begin position="205"/>
        <end position="226"/>
    </location>
</feature>
<evidence type="ECO:0000313" key="4">
    <source>
        <dbReference type="Proteomes" id="UP000275267"/>
    </source>
</evidence>
<dbReference type="OrthoDB" id="1906820at2759"/>
<dbReference type="Proteomes" id="UP000275267">
    <property type="component" value="Unassembled WGS sequence"/>
</dbReference>
<dbReference type="CDD" id="cd06222">
    <property type="entry name" value="RNase_H_like"/>
    <property type="match status" value="1"/>
</dbReference>
<dbReference type="InterPro" id="IPR012337">
    <property type="entry name" value="RNaseH-like_sf"/>
</dbReference>
<dbReference type="InterPro" id="IPR044730">
    <property type="entry name" value="RNase_H-like_dom_plant"/>
</dbReference>
<dbReference type="PANTHER" id="PTHR47074">
    <property type="entry name" value="BNAC02G40300D PROTEIN"/>
    <property type="match status" value="1"/>
</dbReference>
<organism evidence="3 4">
    <name type="scientific">Panicum miliaceum</name>
    <name type="common">Proso millet</name>
    <name type="synonym">Broomcorn millet</name>
    <dbReference type="NCBI Taxonomy" id="4540"/>
    <lineage>
        <taxon>Eukaryota</taxon>
        <taxon>Viridiplantae</taxon>
        <taxon>Streptophyta</taxon>
        <taxon>Embryophyta</taxon>
        <taxon>Tracheophyta</taxon>
        <taxon>Spermatophyta</taxon>
        <taxon>Magnoliopsida</taxon>
        <taxon>Liliopsida</taxon>
        <taxon>Poales</taxon>
        <taxon>Poaceae</taxon>
        <taxon>PACMAD clade</taxon>
        <taxon>Panicoideae</taxon>
        <taxon>Panicodae</taxon>
        <taxon>Paniceae</taxon>
        <taxon>Panicinae</taxon>
        <taxon>Panicum</taxon>
        <taxon>Panicum sect. Panicum</taxon>
    </lineage>
</organism>
<dbReference type="Gene3D" id="3.30.420.10">
    <property type="entry name" value="Ribonuclease H-like superfamily/Ribonuclease H"/>
    <property type="match status" value="1"/>
</dbReference>
<name>A0A3L6Q254_PANMI</name>
<feature type="region of interest" description="Disordered" evidence="1">
    <location>
        <begin position="240"/>
        <end position="261"/>
    </location>
</feature>
<dbReference type="PANTHER" id="PTHR47074:SF70">
    <property type="entry name" value="OS07G0513450 PROTEIN"/>
    <property type="match status" value="1"/>
</dbReference>
<sequence>MKEELQVKLAVLLWQWWNERNRVREGEKRRGAEDLVFVIEKNAVEFLKMGMEGTAKESNLKKQWRKPEHDTVKISSDGAYMAATGEGGWGYAIRNDGVVLYAGAGNLARLTDAMQAEVQACFEGAKAAAALGMGKVILETDSLEVVQAMKDNSYRLSRIGGDNFELKAFIVENFSSCVVAFVPPSCNRVAHALAALGPWLLTSGRQGGGGRAEHRTGGSGRTAGEGSFGVPWQAEARLAAQPRTHAAAHHTDPRSEYAGAEVRASVAAGRRALRNLHGRRADR</sequence>
<gene>
    <name evidence="3" type="ORF">C2845_PM17G10460</name>
</gene>
<feature type="domain" description="RNase H type-1" evidence="2">
    <location>
        <begin position="76"/>
        <end position="195"/>
    </location>
</feature>
<evidence type="ECO:0000256" key="1">
    <source>
        <dbReference type="SAM" id="MobiDB-lite"/>
    </source>
</evidence>
<accession>A0A3L6Q254</accession>
<protein>
    <recommendedName>
        <fullName evidence="2">RNase H type-1 domain-containing protein</fullName>
    </recommendedName>
</protein>
<dbReference type="AlphaFoldDB" id="A0A3L6Q254"/>
<keyword evidence="4" id="KW-1185">Reference proteome</keyword>
<comment type="caution">
    <text evidence="3">The sequence shown here is derived from an EMBL/GenBank/DDBJ whole genome shotgun (WGS) entry which is preliminary data.</text>
</comment>
<dbReference type="InterPro" id="IPR036397">
    <property type="entry name" value="RNaseH_sf"/>
</dbReference>
<evidence type="ECO:0000313" key="3">
    <source>
        <dbReference type="EMBL" id="RLM68939.1"/>
    </source>
</evidence>
<proteinExistence type="predicted"/>